<dbReference type="PANTHER" id="PTHR47840">
    <property type="entry name" value="ZN(II)2CYS6 TRANSCRIPTION FACTOR (EUROFUNG)-RELATED"/>
    <property type="match status" value="1"/>
</dbReference>
<keyword evidence="1" id="KW-0805">Transcription regulation</keyword>
<dbReference type="InterPro" id="IPR036864">
    <property type="entry name" value="Zn2-C6_fun-type_DNA-bd_sf"/>
</dbReference>
<sequence>MDSLVAHSASFIYRSALDATPSSSSANHDLEPPRKKMRKGTRSCAECSVPCLSCAGVADSIVCLTFSFKGRRRKVRCTFRASRPDRCNECFSRGVDCVDQEQAPVEPHKSQTQTSEQSYSLRERVAVLESTVGNILKTLGEGAAKDSRDGTGSSSSVPESNIFPTTCAPSPSESLESISHGQTEQAPLLSLFSNHVVSRSDPPAELNDHNTQSQSPKNTALRSLLFSLLPSIPDVQKILEAFPHLYRSLKKKYPELCDENLPAFLAERPGCSSPETLGDIAKLLIFLIIAIDGLSGSFDFSNLQVPLSPKDFKERVLSVVDRMILGNDDIASTTSGIECFFFAAKYYMNGGRPRKAWRLYRRGIEFAQLRGLHLSTNRPVHPNDRVGLRQSYIWCSLVCSDRYLSLILGLPYVVPDRFMVPHCQHLAKSGLLEPPEMYVYRLCEFVGRIIDRNQDPSDSSLLRTLEIDQKLGELATQLLRDFSDAGSDQVLGEPLLNHFMHHVIRTMLHLPFALKSDTDAGSQYCRNAALESSRNCIEFYKRIQRRPSVQQAACKLIDFQAFTAAMLLGIHLLGRPSVSESTAQQNAADWQLIKETTQIFRDISSGPDGSVAAQSADVLEMLCGCSPPSEDCQNNHHNSCKITIPYFGTLYLRPGKPFGPIDPYQRGDSSSAAKWAIPPPTNSNDYITPSDSTPVSVITPVSSAVNNTSPILDDRLFSFENILSLPNVDFDESKISTNVDQEMAGWRMDPNLSLDLCLDQGWNLDWFDPGDLPTPP</sequence>
<dbReference type="Proteomes" id="UP001219355">
    <property type="component" value="Chromosome 5"/>
</dbReference>
<accession>A0AAF0IQ65</accession>
<protein>
    <submittedName>
        <fullName evidence="6">Uncharacterized protein</fullName>
    </submittedName>
</protein>
<feature type="compositionally biased region" description="Polar residues" evidence="5">
    <location>
        <begin position="150"/>
        <end position="180"/>
    </location>
</feature>
<keyword evidence="2" id="KW-0238">DNA-binding</keyword>
<keyword evidence="7" id="KW-1185">Reference proteome</keyword>
<organism evidence="6 7">
    <name type="scientific">Emydomyces testavorans</name>
    <dbReference type="NCBI Taxonomy" id="2070801"/>
    <lineage>
        <taxon>Eukaryota</taxon>
        <taxon>Fungi</taxon>
        <taxon>Dikarya</taxon>
        <taxon>Ascomycota</taxon>
        <taxon>Pezizomycotina</taxon>
        <taxon>Eurotiomycetes</taxon>
        <taxon>Eurotiomycetidae</taxon>
        <taxon>Onygenales</taxon>
        <taxon>Nannizziopsiaceae</taxon>
        <taxon>Emydomyces</taxon>
    </lineage>
</organism>
<dbReference type="PANTHER" id="PTHR47840:SF1">
    <property type="entry name" value="ZN(II)2CYS6 TRANSCRIPTION FACTOR (EUROFUNG)"/>
    <property type="match status" value="1"/>
</dbReference>
<evidence type="ECO:0000313" key="6">
    <source>
        <dbReference type="EMBL" id="WEW61664.1"/>
    </source>
</evidence>
<evidence type="ECO:0000256" key="2">
    <source>
        <dbReference type="ARBA" id="ARBA00023125"/>
    </source>
</evidence>
<dbReference type="GO" id="GO:0003677">
    <property type="term" value="F:DNA binding"/>
    <property type="evidence" value="ECO:0007669"/>
    <property type="project" value="UniProtKB-KW"/>
</dbReference>
<evidence type="ECO:0000256" key="4">
    <source>
        <dbReference type="ARBA" id="ARBA00023242"/>
    </source>
</evidence>
<reference evidence="6" key="1">
    <citation type="submission" date="2023-03" db="EMBL/GenBank/DDBJ databases">
        <title>Emydomyces testavorans Genome Sequence.</title>
        <authorList>
            <person name="Hoyer L."/>
        </authorList>
    </citation>
    <scope>NUCLEOTIDE SEQUENCE</scope>
    <source>
        <strain evidence="6">16-2883</strain>
    </source>
</reference>
<evidence type="ECO:0000256" key="3">
    <source>
        <dbReference type="ARBA" id="ARBA00023163"/>
    </source>
</evidence>
<name>A0AAF0IQ65_9EURO</name>
<dbReference type="AlphaFoldDB" id="A0AAF0IQ65"/>
<gene>
    <name evidence="6" type="ORF">PRK78_007156</name>
</gene>
<dbReference type="EMBL" id="CP120631">
    <property type="protein sequence ID" value="WEW61664.1"/>
    <property type="molecule type" value="Genomic_DNA"/>
</dbReference>
<keyword evidence="4" id="KW-0539">Nucleus</keyword>
<evidence type="ECO:0000313" key="7">
    <source>
        <dbReference type="Proteomes" id="UP001219355"/>
    </source>
</evidence>
<evidence type="ECO:0000256" key="5">
    <source>
        <dbReference type="SAM" id="MobiDB-lite"/>
    </source>
</evidence>
<dbReference type="CDD" id="cd12148">
    <property type="entry name" value="fungal_TF_MHR"/>
    <property type="match status" value="1"/>
</dbReference>
<dbReference type="GO" id="GO:0008270">
    <property type="term" value="F:zinc ion binding"/>
    <property type="evidence" value="ECO:0007669"/>
    <property type="project" value="InterPro"/>
</dbReference>
<proteinExistence type="predicted"/>
<evidence type="ECO:0000256" key="1">
    <source>
        <dbReference type="ARBA" id="ARBA00023015"/>
    </source>
</evidence>
<feature type="region of interest" description="Disordered" evidence="5">
    <location>
        <begin position="140"/>
        <end position="180"/>
    </location>
</feature>
<dbReference type="Gene3D" id="4.10.240.10">
    <property type="entry name" value="Zn(2)-C6 fungal-type DNA-binding domain"/>
    <property type="match status" value="1"/>
</dbReference>
<dbReference type="GO" id="GO:0000981">
    <property type="term" value="F:DNA-binding transcription factor activity, RNA polymerase II-specific"/>
    <property type="evidence" value="ECO:0007669"/>
    <property type="project" value="InterPro"/>
</dbReference>
<keyword evidence="3" id="KW-0804">Transcription</keyword>